<accession>A0AAN9TSA2</accession>
<sequence>MDSQRTRFRPVNTANVGKILCWEACAEVVVPGNSKKHDELGYQFVLEVTDSDSEVDSSESVFSIQAETTAKDSSDISTNEDSDKYFSEYELASSSDGWLHPWSFDRNISSESSPHQSVVDTAMKELFAQTEESHCSSKDNAECLESELDSDSDCSVFSCRFEYCAMCSSRNDNPSFQFCHSCYQIKKTFFPEKPVGKRKRKQNPRGSPDERAAKRSKLLDEATTELRVGSSSPEALCSIVGGDSGFESLNSQNSVQSGDSQPDGSSSSTSSTLSSSMGSSIDATNGSDIDHMEKCLACLRSSTNALFLHGKTGHRCCCYPCAKRIWLESGRCPICRSKVSNIIRILNV</sequence>
<comment type="caution">
    <text evidence="5">The sequence shown here is derived from an EMBL/GenBank/DDBJ whole genome shotgun (WGS) entry which is preliminary data.</text>
</comment>
<proteinExistence type="predicted"/>
<dbReference type="GO" id="GO:0016567">
    <property type="term" value="P:protein ubiquitination"/>
    <property type="evidence" value="ECO:0007669"/>
    <property type="project" value="TreeGrafter"/>
</dbReference>
<evidence type="ECO:0000256" key="4">
    <source>
        <dbReference type="SAM" id="MobiDB-lite"/>
    </source>
</evidence>
<evidence type="ECO:0000256" key="1">
    <source>
        <dbReference type="ARBA" id="ARBA00022723"/>
    </source>
</evidence>
<feature type="region of interest" description="Disordered" evidence="4">
    <location>
        <begin position="193"/>
        <end position="227"/>
    </location>
</feature>
<evidence type="ECO:0008006" key="7">
    <source>
        <dbReference type="Google" id="ProtNLM"/>
    </source>
</evidence>
<dbReference type="GO" id="GO:0008270">
    <property type="term" value="F:zinc ion binding"/>
    <property type="evidence" value="ECO:0007669"/>
    <property type="project" value="UniProtKB-KW"/>
</dbReference>
<feature type="region of interest" description="Disordered" evidence="4">
    <location>
        <begin position="250"/>
        <end position="283"/>
    </location>
</feature>
<evidence type="ECO:0000256" key="3">
    <source>
        <dbReference type="ARBA" id="ARBA00022833"/>
    </source>
</evidence>
<keyword evidence="6" id="KW-1185">Reference proteome</keyword>
<protein>
    <recommendedName>
        <fullName evidence="7">RING-type domain-containing protein</fullName>
    </recommendedName>
</protein>
<keyword evidence="2" id="KW-0863">Zinc-finger</keyword>
<dbReference type="Pfam" id="PF13920">
    <property type="entry name" value="zf-C3HC4_3"/>
    <property type="match status" value="1"/>
</dbReference>
<dbReference type="AlphaFoldDB" id="A0AAN9TSA2"/>
<evidence type="ECO:0000256" key="2">
    <source>
        <dbReference type="ARBA" id="ARBA00022771"/>
    </source>
</evidence>
<reference evidence="5 6" key="1">
    <citation type="submission" date="2024-03" db="EMBL/GenBank/DDBJ databases">
        <title>Adaptation during the transition from Ophiocordyceps entomopathogen to insect associate is accompanied by gene loss and intensified selection.</title>
        <authorList>
            <person name="Ward C.M."/>
            <person name="Onetto C.A."/>
            <person name="Borneman A.R."/>
        </authorList>
    </citation>
    <scope>NUCLEOTIDE SEQUENCE [LARGE SCALE GENOMIC DNA]</scope>
    <source>
        <strain evidence="5">AWRI1</strain>
        <tissue evidence="5">Single Adult Female</tissue>
    </source>
</reference>
<dbReference type="GO" id="GO:0061630">
    <property type="term" value="F:ubiquitin protein ligase activity"/>
    <property type="evidence" value="ECO:0007669"/>
    <property type="project" value="TreeGrafter"/>
</dbReference>
<dbReference type="Proteomes" id="UP001367676">
    <property type="component" value="Unassembled WGS sequence"/>
</dbReference>
<evidence type="ECO:0000313" key="5">
    <source>
        <dbReference type="EMBL" id="KAK7601981.1"/>
    </source>
</evidence>
<gene>
    <name evidence="5" type="ORF">V9T40_009422</name>
</gene>
<dbReference type="EMBL" id="JBBCAQ010000010">
    <property type="protein sequence ID" value="KAK7601981.1"/>
    <property type="molecule type" value="Genomic_DNA"/>
</dbReference>
<evidence type="ECO:0000313" key="6">
    <source>
        <dbReference type="Proteomes" id="UP001367676"/>
    </source>
</evidence>
<name>A0AAN9TSA2_9HEMI</name>
<dbReference type="PANTHER" id="PTHR46858:SF5">
    <property type="entry name" value="E3 UBIQUITIN-PROTEIN LIGASE APD1-RELATED"/>
    <property type="match status" value="1"/>
</dbReference>
<organism evidence="5 6">
    <name type="scientific">Parthenolecanium corni</name>
    <dbReference type="NCBI Taxonomy" id="536013"/>
    <lineage>
        <taxon>Eukaryota</taxon>
        <taxon>Metazoa</taxon>
        <taxon>Ecdysozoa</taxon>
        <taxon>Arthropoda</taxon>
        <taxon>Hexapoda</taxon>
        <taxon>Insecta</taxon>
        <taxon>Pterygota</taxon>
        <taxon>Neoptera</taxon>
        <taxon>Paraneoptera</taxon>
        <taxon>Hemiptera</taxon>
        <taxon>Sternorrhyncha</taxon>
        <taxon>Coccoidea</taxon>
        <taxon>Coccidae</taxon>
        <taxon>Parthenolecanium</taxon>
    </lineage>
</organism>
<dbReference type="Gene3D" id="3.30.40.10">
    <property type="entry name" value="Zinc/RING finger domain, C3HC4 (zinc finger)"/>
    <property type="match status" value="1"/>
</dbReference>
<dbReference type="PANTHER" id="PTHR46858">
    <property type="entry name" value="OS05G0521000 PROTEIN"/>
    <property type="match status" value="1"/>
</dbReference>
<keyword evidence="1" id="KW-0479">Metal-binding</keyword>
<keyword evidence="3" id="KW-0862">Zinc</keyword>
<feature type="compositionally biased region" description="Low complexity" evidence="4">
    <location>
        <begin position="254"/>
        <end position="280"/>
    </location>
</feature>
<feature type="compositionally biased region" description="Basic and acidic residues" evidence="4">
    <location>
        <begin position="207"/>
        <end position="220"/>
    </location>
</feature>
<dbReference type="InterPro" id="IPR013083">
    <property type="entry name" value="Znf_RING/FYVE/PHD"/>
</dbReference>